<evidence type="ECO:0000256" key="1">
    <source>
        <dbReference type="SAM" id="MobiDB-lite"/>
    </source>
</evidence>
<proteinExistence type="predicted"/>
<evidence type="ECO:0000313" key="3">
    <source>
        <dbReference type="Proteomes" id="UP001151760"/>
    </source>
</evidence>
<organism evidence="2 3">
    <name type="scientific">Tanacetum coccineum</name>
    <dbReference type="NCBI Taxonomy" id="301880"/>
    <lineage>
        <taxon>Eukaryota</taxon>
        <taxon>Viridiplantae</taxon>
        <taxon>Streptophyta</taxon>
        <taxon>Embryophyta</taxon>
        <taxon>Tracheophyta</taxon>
        <taxon>Spermatophyta</taxon>
        <taxon>Magnoliopsida</taxon>
        <taxon>eudicotyledons</taxon>
        <taxon>Gunneridae</taxon>
        <taxon>Pentapetalae</taxon>
        <taxon>asterids</taxon>
        <taxon>campanulids</taxon>
        <taxon>Asterales</taxon>
        <taxon>Asteraceae</taxon>
        <taxon>Asteroideae</taxon>
        <taxon>Anthemideae</taxon>
        <taxon>Anthemidinae</taxon>
        <taxon>Tanacetum</taxon>
    </lineage>
</organism>
<evidence type="ECO:0000313" key="2">
    <source>
        <dbReference type="EMBL" id="GJS85416.1"/>
    </source>
</evidence>
<keyword evidence="3" id="KW-1185">Reference proteome</keyword>
<sequence length="209" mass="23031">MSDMTAYLNDVAVMSADVARGHIGNGGGDECSPPRQIPTGCRGLTTWKESDPDVPRTSPRNIRMRRLPFGLILKTLPEPLKIDKTGQRAWSYAGRMQSSDTREYPSLIQTYFDTHTVDGIFLWVEERLLYEEMLRLKDLGPNTPTGVPYTDDEIMAMVRQGKQRGHIHGVGRSQHEFGSGSGSGGGGDDEPGEDEDADEDKDADGDEDS</sequence>
<dbReference type="EMBL" id="BQNB010011047">
    <property type="protein sequence ID" value="GJS85416.1"/>
    <property type="molecule type" value="Genomic_DNA"/>
</dbReference>
<protein>
    <submittedName>
        <fullName evidence="2">Uncharacterized protein</fullName>
    </submittedName>
</protein>
<dbReference type="Proteomes" id="UP001151760">
    <property type="component" value="Unassembled WGS sequence"/>
</dbReference>
<feature type="compositionally biased region" description="Acidic residues" evidence="1">
    <location>
        <begin position="187"/>
        <end position="209"/>
    </location>
</feature>
<reference evidence="2" key="1">
    <citation type="journal article" date="2022" name="Int. J. Mol. Sci.">
        <title>Draft Genome of Tanacetum Coccineum: Genomic Comparison of Closely Related Tanacetum-Family Plants.</title>
        <authorList>
            <person name="Yamashiro T."/>
            <person name="Shiraishi A."/>
            <person name="Nakayama K."/>
            <person name="Satake H."/>
        </authorList>
    </citation>
    <scope>NUCLEOTIDE SEQUENCE</scope>
</reference>
<accession>A0ABQ4Z6R6</accession>
<gene>
    <name evidence="2" type="ORF">Tco_0751957</name>
</gene>
<comment type="caution">
    <text evidence="2">The sequence shown here is derived from an EMBL/GenBank/DDBJ whole genome shotgun (WGS) entry which is preliminary data.</text>
</comment>
<name>A0ABQ4Z6R6_9ASTR</name>
<reference evidence="2" key="2">
    <citation type="submission" date="2022-01" db="EMBL/GenBank/DDBJ databases">
        <authorList>
            <person name="Yamashiro T."/>
            <person name="Shiraishi A."/>
            <person name="Satake H."/>
            <person name="Nakayama K."/>
        </authorList>
    </citation>
    <scope>NUCLEOTIDE SEQUENCE</scope>
</reference>
<feature type="region of interest" description="Disordered" evidence="1">
    <location>
        <begin position="165"/>
        <end position="209"/>
    </location>
</feature>